<protein>
    <submittedName>
        <fullName evidence="1">Uncharacterized protein</fullName>
    </submittedName>
</protein>
<dbReference type="OrthoDB" id="7458733at2759"/>
<accession>A0A8J2K4U8</accession>
<dbReference type="Proteomes" id="UP000708208">
    <property type="component" value="Unassembled WGS sequence"/>
</dbReference>
<evidence type="ECO:0000313" key="1">
    <source>
        <dbReference type="EMBL" id="CAG7732267.1"/>
    </source>
</evidence>
<dbReference type="EMBL" id="CAJVCH010227608">
    <property type="protein sequence ID" value="CAG7732267.1"/>
    <property type="molecule type" value="Genomic_DNA"/>
</dbReference>
<evidence type="ECO:0000313" key="2">
    <source>
        <dbReference type="Proteomes" id="UP000708208"/>
    </source>
</evidence>
<sequence>MGIGSQFVQSDDGRAKKEYEYTMATPEYVSWHVMSTKQGIRETHTSLVFTGRPFLSAVDVAERRNLIYNFKSLLRRDPKGRLIAGLYFKVNSSRPTITMFYMENNNRVDVKLNIVRNFKETDEIRNCEEQMGLKKGSLIQKLNTIGRSINDLEFVSQVVNLEEKISSISAEN</sequence>
<organism evidence="1 2">
    <name type="scientific">Allacma fusca</name>
    <dbReference type="NCBI Taxonomy" id="39272"/>
    <lineage>
        <taxon>Eukaryota</taxon>
        <taxon>Metazoa</taxon>
        <taxon>Ecdysozoa</taxon>
        <taxon>Arthropoda</taxon>
        <taxon>Hexapoda</taxon>
        <taxon>Collembola</taxon>
        <taxon>Symphypleona</taxon>
        <taxon>Sminthuridae</taxon>
        <taxon>Allacma</taxon>
    </lineage>
</organism>
<name>A0A8J2K4U8_9HEXA</name>
<proteinExistence type="predicted"/>
<dbReference type="AlphaFoldDB" id="A0A8J2K4U8"/>
<gene>
    <name evidence="1" type="ORF">AFUS01_LOCUS20790</name>
</gene>
<keyword evidence="2" id="KW-1185">Reference proteome</keyword>
<comment type="caution">
    <text evidence="1">The sequence shown here is derived from an EMBL/GenBank/DDBJ whole genome shotgun (WGS) entry which is preliminary data.</text>
</comment>
<reference evidence="1" key="1">
    <citation type="submission" date="2021-06" db="EMBL/GenBank/DDBJ databases">
        <authorList>
            <person name="Hodson N. C."/>
            <person name="Mongue J. A."/>
            <person name="Jaron S. K."/>
        </authorList>
    </citation>
    <scope>NUCLEOTIDE SEQUENCE</scope>
</reference>